<name>A0ABP4STZ6_9ACTN</name>
<gene>
    <name evidence="2" type="ORF">GCM10009830_26480</name>
</gene>
<comment type="caution">
    <text evidence="2">The sequence shown here is derived from an EMBL/GenBank/DDBJ whole genome shotgun (WGS) entry which is preliminary data.</text>
</comment>
<dbReference type="EMBL" id="BAAAQF010000009">
    <property type="protein sequence ID" value="GAA1678206.1"/>
    <property type="molecule type" value="Genomic_DNA"/>
</dbReference>
<evidence type="ECO:0000313" key="2">
    <source>
        <dbReference type="EMBL" id="GAA1678206.1"/>
    </source>
</evidence>
<evidence type="ECO:0000313" key="3">
    <source>
        <dbReference type="Proteomes" id="UP001499851"/>
    </source>
</evidence>
<proteinExistence type="predicted"/>
<reference evidence="3" key="1">
    <citation type="journal article" date="2019" name="Int. J. Syst. Evol. Microbiol.">
        <title>The Global Catalogue of Microorganisms (GCM) 10K type strain sequencing project: providing services to taxonomists for standard genome sequencing and annotation.</title>
        <authorList>
            <consortium name="The Broad Institute Genomics Platform"/>
            <consortium name="The Broad Institute Genome Sequencing Center for Infectious Disease"/>
            <person name="Wu L."/>
            <person name="Ma J."/>
        </authorList>
    </citation>
    <scope>NUCLEOTIDE SEQUENCE [LARGE SCALE GENOMIC DNA]</scope>
    <source>
        <strain evidence="3">JCM 16001</strain>
    </source>
</reference>
<protein>
    <submittedName>
        <fullName evidence="2">Uncharacterized protein</fullName>
    </submittedName>
</protein>
<organism evidence="2 3">
    <name type="scientific">Glycomyces endophyticus</name>
    <dbReference type="NCBI Taxonomy" id="480996"/>
    <lineage>
        <taxon>Bacteria</taxon>
        <taxon>Bacillati</taxon>
        <taxon>Actinomycetota</taxon>
        <taxon>Actinomycetes</taxon>
        <taxon>Glycomycetales</taxon>
        <taxon>Glycomycetaceae</taxon>
        <taxon>Glycomyces</taxon>
    </lineage>
</organism>
<dbReference type="Proteomes" id="UP001499851">
    <property type="component" value="Unassembled WGS sequence"/>
</dbReference>
<evidence type="ECO:0000256" key="1">
    <source>
        <dbReference type="SAM" id="MobiDB-lite"/>
    </source>
</evidence>
<keyword evidence="3" id="KW-1185">Reference proteome</keyword>
<feature type="region of interest" description="Disordered" evidence="1">
    <location>
        <begin position="1"/>
        <end position="36"/>
    </location>
</feature>
<accession>A0ABP4STZ6</accession>
<sequence length="63" mass="6768">MSVAVRLGGAYSRAMDESPEATRPPAQTGPPEADGAAERRLRFERLLAEALVEDGDLLDRLAT</sequence>